<organism evidence="1 2">
    <name type="scientific">Streptomyces ehimensis</name>
    <dbReference type="NCBI Taxonomy" id="68195"/>
    <lineage>
        <taxon>Bacteria</taxon>
        <taxon>Bacillati</taxon>
        <taxon>Actinomycetota</taxon>
        <taxon>Actinomycetes</taxon>
        <taxon>Kitasatosporales</taxon>
        <taxon>Streptomycetaceae</taxon>
        <taxon>Streptomyces</taxon>
    </lineage>
</organism>
<sequence>MSDEPSDFSSRLNPATVSALRLAGWHPGRNVDVSSDIQSLEAQGYIPSPVATDFLESFRGLKIGPAREDGPNFINGEPFFVDAVGVGSRHQDESSAIGSAIGGTWFPVGWWLSYSHVFMRQDGALAAYANGLIWSIGNTPYEGLDLMVSADRPLICVHAPRGMKPWPK</sequence>
<proteinExistence type="predicted"/>
<dbReference type="Pfam" id="PF14433">
    <property type="entry name" value="SUKH-3"/>
    <property type="match status" value="1"/>
</dbReference>
<dbReference type="InterPro" id="IPR025850">
    <property type="entry name" value="SUKH-3"/>
</dbReference>
<name>A0ABV9BP21_9ACTN</name>
<accession>A0ABV9BP21</accession>
<keyword evidence="2" id="KW-1185">Reference proteome</keyword>
<protein>
    <submittedName>
        <fullName evidence="1">SUKH-3 domain-containing protein</fullName>
    </submittedName>
</protein>
<dbReference type="EMBL" id="JBHSFS010000010">
    <property type="protein sequence ID" value="MFC4515711.1"/>
    <property type="molecule type" value="Genomic_DNA"/>
</dbReference>
<reference evidence="2" key="1">
    <citation type="journal article" date="2019" name="Int. J. Syst. Evol. Microbiol.">
        <title>The Global Catalogue of Microorganisms (GCM) 10K type strain sequencing project: providing services to taxonomists for standard genome sequencing and annotation.</title>
        <authorList>
            <consortium name="The Broad Institute Genomics Platform"/>
            <consortium name="The Broad Institute Genome Sequencing Center for Infectious Disease"/>
            <person name="Wu L."/>
            <person name="Ma J."/>
        </authorList>
    </citation>
    <scope>NUCLEOTIDE SEQUENCE [LARGE SCALE GENOMIC DNA]</scope>
    <source>
        <strain evidence="2">CECT 8064</strain>
    </source>
</reference>
<dbReference type="RefSeq" id="WP_358238121.1">
    <property type="nucleotide sequence ID" value="NZ_JBHSFS010000010.1"/>
</dbReference>
<dbReference type="Proteomes" id="UP001595990">
    <property type="component" value="Unassembled WGS sequence"/>
</dbReference>
<evidence type="ECO:0000313" key="1">
    <source>
        <dbReference type="EMBL" id="MFC4515711.1"/>
    </source>
</evidence>
<comment type="caution">
    <text evidence="1">The sequence shown here is derived from an EMBL/GenBank/DDBJ whole genome shotgun (WGS) entry which is preliminary data.</text>
</comment>
<gene>
    <name evidence="1" type="ORF">ACFPEN_22500</name>
</gene>
<evidence type="ECO:0000313" key="2">
    <source>
        <dbReference type="Proteomes" id="UP001595990"/>
    </source>
</evidence>